<accession>A0ABP7LDV7</accession>
<gene>
    <name evidence="6" type="ORF">GCM10022244_04980</name>
</gene>
<evidence type="ECO:0000256" key="3">
    <source>
        <dbReference type="ARBA" id="ARBA00022840"/>
    </source>
</evidence>
<dbReference type="PANTHER" id="PTHR43585:SF2">
    <property type="entry name" value="ATP-GRASP ENZYME FSQD"/>
    <property type="match status" value="1"/>
</dbReference>
<dbReference type="EMBL" id="BAABAJ010000001">
    <property type="protein sequence ID" value="GAA3897665.1"/>
    <property type="molecule type" value="Genomic_DNA"/>
</dbReference>
<evidence type="ECO:0000313" key="7">
    <source>
        <dbReference type="Proteomes" id="UP001501000"/>
    </source>
</evidence>
<keyword evidence="7" id="KW-1185">Reference proteome</keyword>
<dbReference type="Proteomes" id="UP001501000">
    <property type="component" value="Unassembled WGS sequence"/>
</dbReference>
<evidence type="ECO:0000256" key="4">
    <source>
        <dbReference type="PROSITE-ProRule" id="PRU00409"/>
    </source>
</evidence>
<organism evidence="6 7">
    <name type="scientific">Streptomyces gulbargensis</name>
    <dbReference type="NCBI Taxonomy" id="364901"/>
    <lineage>
        <taxon>Bacteria</taxon>
        <taxon>Bacillati</taxon>
        <taxon>Actinomycetota</taxon>
        <taxon>Actinomycetes</taxon>
        <taxon>Kitasatosporales</taxon>
        <taxon>Streptomycetaceae</taxon>
        <taxon>Streptomyces</taxon>
    </lineage>
</organism>
<protein>
    <recommendedName>
        <fullName evidence="5">ATP-grasp domain-containing protein</fullName>
    </recommendedName>
</protein>
<dbReference type="InterPro" id="IPR052032">
    <property type="entry name" value="ATP-dep_AA_Ligase"/>
</dbReference>
<evidence type="ECO:0000313" key="6">
    <source>
        <dbReference type="EMBL" id="GAA3897665.1"/>
    </source>
</evidence>
<proteinExistence type="predicted"/>
<dbReference type="Gene3D" id="3.30.470.20">
    <property type="entry name" value="ATP-grasp fold, B domain"/>
    <property type="match status" value="1"/>
</dbReference>
<reference evidence="7" key="1">
    <citation type="journal article" date="2019" name="Int. J. Syst. Evol. Microbiol.">
        <title>The Global Catalogue of Microorganisms (GCM) 10K type strain sequencing project: providing services to taxonomists for standard genome sequencing and annotation.</title>
        <authorList>
            <consortium name="The Broad Institute Genomics Platform"/>
            <consortium name="The Broad Institute Genome Sequencing Center for Infectious Disease"/>
            <person name="Wu L."/>
            <person name="Ma J."/>
        </authorList>
    </citation>
    <scope>NUCLEOTIDE SEQUENCE [LARGE SCALE GENOMIC DNA]</scope>
    <source>
        <strain evidence="7">JCM 16956</strain>
    </source>
</reference>
<sequence length="419" mass="43913">MLVVPYTVGPASPVQIAEACDGRTGLVFLVDAHDPQAAPLVPLLEELAPVVVHEGNTPRVIEALAPLGPRGVATFAEPTLRIGAAVADAFGLPHHDEETCGLLTSKLRQRERLNAAGVGHVPTASFRLDDPAAVTLPPGFRFPAIVKPEEGVASRDTVYVASQGDLAARLRELPAGRTYVCEAYISGADLYGTDWLADYVSVESAVSGGAVGHLGVSGRLPLVAPFREGGLVFPVPPEEKTAAAITDLAERAIAALGITTGLVHTEIKMSPDGPQVIEVNGRLGGTMSRLIPRALGLDPVRLAVDLALGAPLPSGFGTPSRVAMLVYVQAPMEATALAATPPAARLRALPGVFGVDVLARSGRPVDWRSGSLGRICDVWIDAPSPERLRERYRAVLDVLDSGLAWSRATAPNRDDQPAD</sequence>
<dbReference type="RefSeq" id="WP_345278274.1">
    <property type="nucleotide sequence ID" value="NZ_BAABAJ010000001.1"/>
</dbReference>
<feature type="domain" description="ATP-grasp" evidence="5">
    <location>
        <begin position="110"/>
        <end position="308"/>
    </location>
</feature>
<keyword evidence="1" id="KW-0436">Ligase</keyword>
<dbReference type="SUPFAM" id="SSF56059">
    <property type="entry name" value="Glutathione synthetase ATP-binding domain-like"/>
    <property type="match status" value="1"/>
</dbReference>
<dbReference type="PROSITE" id="PS50975">
    <property type="entry name" value="ATP_GRASP"/>
    <property type="match status" value="1"/>
</dbReference>
<keyword evidence="2 4" id="KW-0547">Nucleotide-binding</keyword>
<evidence type="ECO:0000259" key="5">
    <source>
        <dbReference type="PROSITE" id="PS50975"/>
    </source>
</evidence>
<evidence type="ECO:0000256" key="2">
    <source>
        <dbReference type="ARBA" id="ARBA00022741"/>
    </source>
</evidence>
<keyword evidence="3 4" id="KW-0067">ATP-binding</keyword>
<dbReference type="PANTHER" id="PTHR43585">
    <property type="entry name" value="FUMIPYRROLE BIOSYNTHESIS PROTEIN C"/>
    <property type="match status" value="1"/>
</dbReference>
<dbReference type="InterPro" id="IPR011761">
    <property type="entry name" value="ATP-grasp"/>
</dbReference>
<evidence type="ECO:0000256" key="1">
    <source>
        <dbReference type="ARBA" id="ARBA00022598"/>
    </source>
</evidence>
<name>A0ABP7LDV7_9ACTN</name>
<comment type="caution">
    <text evidence="6">The sequence shown here is derived from an EMBL/GenBank/DDBJ whole genome shotgun (WGS) entry which is preliminary data.</text>
</comment>